<feature type="region of interest" description="Disordered" evidence="1">
    <location>
        <begin position="41"/>
        <end position="152"/>
    </location>
</feature>
<sequence>MTKSVFKLIQLFLFFVFIIKIVNCGNCGCYKGNTTLEDDNNAGGVEEQNIGQHQAAENPLDPNQEEGNVENVEEGHEEGEDGDEEEEGEDGEEDEEEDGDEEGNEDEEEEEEEEEDLGLGQAIVNFEEGLDEMSGNTTPGLASGGDSTSSTN</sequence>
<keyword evidence="2" id="KW-0732">Signal</keyword>
<proteinExistence type="predicted"/>
<feature type="chain" id="PRO_5027572869" evidence="2">
    <location>
        <begin position="25"/>
        <end position="152"/>
    </location>
</feature>
<feature type="compositionally biased region" description="Acidic residues" evidence="1">
    <location>
        <begin position="63"/>
        <end position="117"/>
    </location>
</feature>
<accession>A0A6V7WU96</accession>
<evidence type="ECO:0000313" key="3">
    <source>
        <dbReference type="EMBL" id="CAD2190502.1"/>
    </source>
</evidence>
<feature type="compositionally biased region" description="Polar residues" evidence="1">
    <location>
        <begin position="134"/>
        <end position="152"/>
    </location>
</feature>
<organism evidence="3 4">
    <name type="scientific">Meloidogyne enterolobii</name>
    <name type="common">Root-knot nematode worm</name>
    <name type="synonym">Meloidogyne mayaguensis</name>
    <dbReference type="NCBI Taxonomy" id="390850"/>
    <lineage>
        <taxon>Eukaryota</taxon>
        <taxon>Metazoa</taxon>
        <taxon>Ecdysozoa</taxon>
        <taxon>Nematoda</taxon>
        <taxon>Chromadorea</taxon>
        <taxon>Rhabditida</taxon>
        <taxon>Tylenchina</taxon>
        <taxon>Tylenchomorpha</taxon>
        <taxon>Tylenchoidea</taxon>
        <taxon>Meloidogynidae</taxon>
        <taxon>Meloidogyninae</taxon>
        <taxon>Meloidogyne</taxon>
    </lineage>
</organism>
<dbReference type="EMBL" id="CAJEWN010000811">
    <property type="protein sequence ID" value="CAD2190502.1"/>
    <property type="molecule type" value="Genomic_DNA"/>
</dbReference>
<evidence type="ECO:0000256" key="1">
    <source>
        <dbReference type="SAM" id="MobiDB-lite"/>
    </source>
</evidence>
<gene>
    <name evidence="3" type="ORF">MENT_LOCUS43296</name>
</gene>
<evidence type="ECO:0000313" key="4">
    <source>
        <dbReference type="Proteomes" id="UP000580250"/>
    </source>
</evidence>
<protein>
    <submittedName>
        <fullName evidence="3">Uncharacterized protein</fullName>
    </submittedName>
</protein>
<dbReference type="Proteomes" id="UP000580250">
    <property type="component" value="Unassembled WGS sequence"/>
</dbReference>
<evidence type="ECO:0000256" key="2">
    <source>
        <dbReference type="SAM" id="SignalP"/>
    </source>
</evidence>
<feature type="signal peptide" evidence="2">
    <location>
        <begin position="1"/>
        <end position="24"/>
    </location>
</feature>
<reference evidence="3 4" key="1">
    <citation type="submission" date="2020-08" db="EMBL/GenBank/DDBJ databases">
        <authorList>
            <person name="Koutsovoulos G."/>
            <person name="Danchin GJ E."/>
        </authorList>
    </citation>
    <scope>NUCLEOTIDE SEQUENCE [LARGE SCALE GENOMIC DNA]</scope>
</reference>
<name>A0A6V7WU96_MELEN</name>
<dbReference type="AlphaFoldDB" id="A0A6V7WU96"/>
<comment type="caution">
    <text evidence="3">The sequence shown here is derived from an EMBL/GenBank/DDBJ whole genome shotgun (WGS) entry which is preliminary data.</text>
</comment>